<feature type="disulfide bond" evidence="1">
    <location>
        <begin position="110"/>
        <end position="114"/>
    </location>
</feature>
<feature type="compositionally biased region" description="Basic residues" evidence="2">
    <location>
        <begin position="168"/>
        <end position="194"/>
    </location>
</feature>
<accession>A0A089QED2</accession>
<dbReference type="Gene3D" id="3.50.4.20">
    <property type="match status" value="1"/>
</dbReference>
<organism evidence="3 4">
    <name type="scientific">Ligilactobacillus salivarius</name>
    <dbReference type="NCBI Taxonomy" id="1624"/>
    <lineage>
        <taxon>Bacteria</taxon>
        <taxon>Bacillati</taxon>
        <taxon>Bacillota</taxon>
        <taxon>Bacilli</taxon>
        <taxon>Lactobacillales</taxon>
        <taxon>Lactobacillaceae</taxon>
        <taxon>Ligilactobacillus</taxon>
    </lineage>
</organism>
<dbReference type="PIRSF" id="PIRSF012565">
    <property type="entry name" value="DUF1027"/>
    <property type="match status" value="1"/>
</dbReference>
<proteinExistence type="predicted"/>
<evidence type="ECO:0000313" key="3">
    <source>
        <dbReference type="EMBL" id="AIR10158.1"/>
    </source>
</evidence>
<dbReference type="EMBL" id="CP007646">
    <property type="protein sequence ID" value="AIR10158.1"/>
    <property type="molecule type" value="Genomic_DNA"/>
</dbReference>
<sequence>MNSERKERREVQLAKKAETIEAAASEVLVINETRIKIDGRPYDLVENYHEGFNAERLGERFSQILTKYDYIIGDWGYDQLRLRGFYEIGSKKGSPYQSIERLDDYLYEYCNFGCSYFILHNLEVQTPEPIPANIRKKSSKRKSQSSSKKHNSKNNVFTNEKRYNIRSQKNKKNAHLKSVSKKNTKHRHFTIRQK</sequence>
<evidence type="ECO:0000256" key="1">
    <source>
        <dbReference type="PIRSR" id="PIRSR012565-1"/>
    </source>
</evidence>
<dbReference type="Pfam" id="PF06265">
    <property type="entry name" value="YutD-like"/>
    <property type="match status" value="1"/>
</dbReference>
<gene>
    <name evidence="3" type="ORF">LSJ_0437</name>
</gene>
<dbReference type="Proteomes" id="UP000029488">
    <property type="component" value="Chromosome"/>
</dbReference>
<keyword evidence="1" id="KW-1015">Disulfide bond</keyword>
<dbReference type="RefSeq" id="WP_044004608.1">
    <property type="nucleotide sequence ID" value="NZ_CP007646.1"/>
</dbReference>
<protein>
    <recommendedName>
        <fullName evidence="5">Transcriptional regulator</fullName>
    </recommendedName>
</protein>
<evidence type="ECO:0008006" key="5">
    <source>
        <dbReference type="Google" id="ProtNLM"/>
    </source>
</evidence>
<feature type="compositionally biased region" description="Basic residues" evidence="2">
    <location>
        <begin position="134"/>
        <end position="152"/>
    </location>
</feature>
<dbReference type="InterPro" id="IPR038141">
    <property type="entry name" value="YutD-like_sf"/>
</dbReference>
<evidence type="ECO:0000256" key="2">
    <source>
        <dbReference type="SAM" id="MobiDB-lite"/>
    </source>
</evidence>
<evidence type="ECO:0000313" key="4">
    <source>
        <dbReference type="Proteomes" id="UP000029488"/>
    </source>
</evidence>
<dbReference type="KEGG" id="lsj:LSJ_0437"/>
<dbReference type="AlphaFoldDB" id="A0A089QED2"/>
<dbReference type="InterPro" id="IPR009370">
    <property type="entry name" value="YutD-like"/>
</dbReference>
<reference evidence="3 4" key="1">
    <citation type="journal article" date="2014" name="BMC Genomics">
        <title>Unusual genome complexity in Lactobacillus salivarius JCM1046.</title>
        <authorList>
            <person name="Raftis E.J."/>
            <person name="Forde B.M."/>
            <person name="Claesson M.J."/>
            <person name="O'Toole P.W."/>
        </authorList>
    </citation>
    <scope>NUCLEOTIDE SEQUENCE [LARGE SCALE GENOMIC DNA]</scope>
    <source>
        <strain evidence="3 4">JCM1046</strain>
    </source>
</reference>
<name>A0A089QED2_9LACO</name>
<feature type="region of interest" description="Disordered" evidence="2">
    <location>
        <begin position="130"/>
        <end position="194"/>
    </location>
</feature>